<keyword evidence="2" id="KW-1185">Reference proteome</keyword>
<comment type="caution">
    <text evidence="1">The sequence shown here is derived from an EMBL/GenBank/DDBJ whole genome shotgun (WGS) entry which is preliminary data.</text>
</comment>
<sequence>MAAASTFSYAQAAKGQGTPPAQATNAATAPSESAPSVSTDDKSTQSIMSSTDVPDAVPASDIASSVGEKTGPSSVTDSESNARTEIAPEKVPEKKEEEVSRLDRPWRRNEKDARSSSTNTRSNDDQETRKPRKGKKGKSSDRPVRDSSSAESKAKETEPEPEVPEVQLSEAPLPSVNIWQQRKEQLAGSQQAKKPADDSTAHVPSVNGAYHVSQATDSATRNAPSVQGNGVKKAVDATRPERNGPRGSRAAVKEREGRMEMPPSVTDATSWPSVETAVQVVGHEEKRKTGDKLDQPDVKEAQDDASQSKTRQKTEWVAYNYVPSVSFETVLPQLRGSKPRGGAKGSSSTRTNSGPSAVDKAPVPSSSSSKVETASRPRESIASASRATTTPPTQKRAPVEGTHARPEQKKSSGNAGAEKPKDAQPVNHTEHSHNSREGRSDRGRGGFRGRGGHHAVNSHAQHQHASSSVSASVFTPSQHRLTSPYSPPPRGGHNQGFVPQMQRGRGARNGGHGYNRMSLPNGATRPPPVQTQYPAPSFDYGVQPMSAMGFPSPTYWNNGVVMNLLRSQIEYYFSIENLCKDMYLRKHMDSQGFVHLHFISAFKRMRELSPDIGAIRLVCEASDVIDFVIGDDDCERIRRRDTWQAWVLPVEDRDALARNDGPRNFSFKSRAYQPFAHQLSGFTTSMGGIANGHTYHGATQLSAEVPDFSPSQPLSSEQPRINGHGTAPAANGDASAEHIES</sequence>
<reference evidence="1" key="1">
    <citation type="submission" date="2022-10" db="EMBL/GenBank/DDBJ databases">
        <title>Complete Genome of Trichothecium roseum strain YXFP-22015, a Plant Pathogen Isolated from Citrus.</title>
        <authorList>
            <person name="Wang Y."/>
            <person name="Zhu L."/>
        </authorList>
    </citation>
    <scope>NUCLEOTIDE SEQUENCE</scope>
    <source>
        <strain evidence="1">YXFP-22015</strain>
    </source>
</reference>
<name>A0ACC0UXW5_9HYPO</name>
<dbReference type="EMBL" id="CM047944">
    <property type="protein sequence ID" value="KAI9898963.1"/>
    <property type="molecule type" value="Genomic_DNA"/>
</dbReference>
<evidence type="ECO:0000313" key="1">
    <source>
        <dbReference type="EMBL" id="KAI9898963.1"/>
    </source>
</evidence>
<accession>A0ACC0UXW5</accession>
<evidence type="ECO:0000313" key="2">
    <source>
        <dbReference type="Proteomes" id="UP001163324"/>
    </source>
</evidence>
<proteinExistence type="predicted"/>
<organism evidence="1 2">
    <name type="scientific">Trichothecium roseum</name>
    <dbReference type="NCBI Taxonomy" id="47278"/>
    <lineage>
        <taxon>Eukaryota</taxon>
        <taxon>Fungi</taxon>
        <taxon>Dikarya</taxon>
        <taxon>Ascomycota</taxon>
        <taxon>Pezizomycotina</taxon>
        <taxon>Sordariomycetes</taxon>
        <taxon>Hypocreomycetidae</taxon>
        <taxon>Hypocreales</taxon>
        <taxon>Hypocreales incertae sedis</taxon>
        <taxon>Trichothecium</taxon>
    </lineage>
</organism>
<protein>
    <submittedName>
        <fullName evidence="1">Uncharacterized protein</fullName>
    </submittedName>
</protein>
<gene>
    <name evidence="1" type="ORF">N3K66_005424</name>
</gene>
<dbReference type="Proteomes" id="UP001163324">
    <property type="component" value="Chromosome 5"/>
</dbReference>